<protein>
    <recommendedName>
        <fullName evidence="5">O-antigen ligase domain-containing protein</fullName>
    </recommendedName>
</protein>
<feature type="transmembrane region" description="Helical" evidence="2">
    <location>
        <begin position="315"/>
        <end position="335"/>
    </location>
</feature>
<dbReference type="RefSeq" id="WP_281734617.1">
    <property type="nucleotide sequence ID" value="NZ_JAKETQ010000001.1"/>
</dbReference>
<dbReference type="InterPro" id="IPR051533">
    <property type="entry name" value="WaaL-like"/>
</dbReference>
<feature type="transmembrane region" description="Helical" evidence="2">
    <location>
        <begin position="150"/>
        <end position="168"/>
    </location>
</feature>
<evidence type="ECO:0000256" key="2">
    <source>
        <dbReference type="SAM" id="Phobius"/>
    </source>
</evidence>
<feature type="transmembrane region" description="Helical" evidence="2">
    <location>
        <begin position="46"/>
        <end position="63"/>
    </location>
</feature>
<evidence type="ECO:0008006" key="5">
    <source>
        <dbReference type="Google" id="ProtNLM"/>
    </source>
</evidence>
<feature type="transmembrane region" description="Helical" evidence="2">
    <location>
        <begin position="120"/>
        <end position="138"/>
    </location>
</feature>
<proteinExistence type="predicted"/>
<dbReference type="AlphaFoldDB" id="A0AA41QKG3"/>
<evidence type="ECO:0000313" key="4">
    <source>
        <dbReference type="Proteomes" id="UP001156140"/>
    </source>
</evidence>
<sequence length="453" mass="49325">MSLAPTAPRTRPPRSGTVYTRGPAMAAPEAKEKPASVTVTTGWQRLAAVFVVSLLLPWLVSIGPLNLSPYRIVLLLAFPFCLVRWLSGRAGGVRVTDLLVVLFCIWCGLSMVNANGIGSAWQSVGIQFIELFGAYLLARCAIRSADDFVAIWRLALRLAILAAPLLVFETLTGTNLFTRFSIPGLHTYEASGEMRNSYFRAAGPFEHPILNGTFFGSLLAFAALVYAPGTRLYVRLVRCAAVVAATISSLSAGPIGILGLQGGLLLWNTLLRKLHGRWIVLASLVGAGITALSLVARRPPIEIITSLIVFDPQSYWFRTLIWKYAMAAIAANGLFGTPGNWARPYWMPASIDNLWLLTGVFYGYPALILLALIFVSVFIELIRAKVEPRIAEYRLAILISLISFALTGLTVHIWGAAAALLFFVLGSGSWMLAKQEEPARQPSPGKVKLRLVQ</sequence>
<feature type="transmembrane region" description="Helical" evidence="2">
    <location>
        <begin position="69"/>
        <end position="86"/>
    </location>
</feature>
<dbReference type="EMBL" id="JALAZD010000001">
    <property type="protein sequence ID" value="MCI0125364.1"/>
    <property type="molecule type" value="Genomic_DNA"/>
</dbReference>
<reference evidence="3" key="1">
    <citation type="submission" date="2022-03" db="EMBL/GenBank/DDBJ databases">
        <title>The complete genome sequence of a Methyloterrigena soli.</title>
        <authorList>
            <person name="Zi Z."/>
        </authorList>
    </citation>
    <scope>NUCLEOTIDE SEQUENCE</scope>
    <source>
        <strain evidence="3">M48</strain>
    </source>
</reference>
<organism evidence="3 4">
    <name type="scientific">Paradevosia shaoguanensis</name>
    <dbReference type="NCBI Taxonomy" id="1335043"/>
    <lineage>
        <taxon>Bacteria</taxon>
        <taxon>Pseudomonadati</taxon>
        <taxon>Pseudomonadota</taxon>
        <taxon>Alphaproteobacteria</taxon>
        <taxon>Hyphomicrobiales</taxon>
        <taxon>Devosiaceae</taxon>
        <taxon>Paradevosia</taxon>
    </lineage>
</organism>
<feature type="transmembrane region" description="Helical" evidence="2">
    <location>
        <begin position="239"/>
        <end position="258"/>
    </location>
</feature>
<feature type="transmembrane region" description="Helical" evidence="2">
    <location>
        <begin position="209"/>
        <end position="227"/>
    </location>
</feature>
<accession>A0AA41QKG3</accession>
<gene>
    <name evidence="3" type="ORF">ML536_00835</name>
</gene>
<evidence type="ECO:0000313" key="3">
    <source>
        <dbReference type="EMBL" id="MCI0125364.1"/>
    </source>
</evidence>
<comment type="caution">
    <text evidence="3">The sequence shown here is derived from an EMBL/GenBank/DDBJ whole genome shotgun (WGS) entry which is preliminary data.</text>
</comment>
<evidence type="ECO:0000256" key="1">
    <source>
        <dbReference type="SAM" id="MobiDB-lite"/>
    </source>
</evidence>
<feature type="transmembrane region" description="Helical" evidence="2">
    <location>
        <begin position="278"/>
        <end position="295"/>
    </location>
</feature>
<feature type="transmembrane region" description="Helical" evidence="2">
    <location>
        <begin position="98"/>
        <end position="114"/>
    </location>
</feature>
<dbReference type="PANTHER" id="PTHR37422:SF23">
    <property type="entry name" value="TEICHURONIC ACID BIOSYNTHESIS PROTEIN TUAE"/>
    <property type="match status" value="1"/>
</dbReference>
<dbReference type="Proteomes" id="UP001156140">
    <property type="component" value="Unassembled WGS sequence"/>
</dbReference>
<name>A0AA41QKG3_9HYPH</name>
<dbReference type="PANTHER" id="PTHR37422">
    <property type="entry name" value="TEICHURONIC ACID BIOSYNTHESIS PROTEIN TUAE"/>
    <property type="match status" value="1"/>
</dbReference>
<feature type="transmembrane region" description="Helical" evidence="2">
    <location>
        <begin position="355"/>
        <end position="379"/>
    </location>
</feature>
<keyword evidence="2" id="KW-0812">Transmembrane</keyword>
<feature type="region of interest" description="Disordered" evidence="1">
    <location>
        <begin position="1"/>
        <end position="31"/>
    </location>
</feature>
<keyword evidence="4" id="KW-1185">Reference proteome</keyword>
<keyword evidence="2" id="KW-1133">Transmembrane helix</keyword>
<keyword evidence="2" id="KW-0472">Membrane</keyword>